<proteinExistence type="inferred from homology"/>
<gene>
    <name evidence="2" type="primary">rbfA</name>
    <name evidence="3" type="ORF">CDSE_0677</name>
</gene>
<dbReference type="PANTHER" id="PTHR33515:SF1">
    <property type="entry name" value="RIBOSOME-BINDING FACTOR A, CHLOROPLASTIC-RELATED"/>
    <property type="match status" value="1"/>
</dbReference>
<comment type="subcellular location">
    <subcellularLocation>
        <location evidence="2">Cytoplasm</location>
    </subcellularLocation>
</comment>
<name>M1LS38_9PROT</name>
<dbReference type="STRING" id="1208919.CDSE_0677"/>
<dbReference type="eggNOG" id="COG0858">
    <property type="taxonomic scope" value="Bacteria"/>
</dbReference>
<keyword evidence="2" id="KW-0963">Cytoplasm</keyword>
<reference evidence="3 4" key="1">
    <citation type="journal article" date="2013" name="Genome Biol. Evol.">
        <title>Genome evolution and phylogenomic analysis of candidatus kinetoplastibacterium, the betaproteobacterial endosymbionts of strigomonas and angomonas.</title>
        <authorList>
            <person name="Alves J.M."/>
            <person name="Serrano M.G."/>
            <person name="Maia da Silva F."/>
            <person name="Voegtly L.J."/>
            <person name="Matveyev A.V."/>
            <person name="Teixeira M.M."/>
            <person name="Camargo E.P."/>
            <person name="Buck G.A."/>
        </authorList>
    </citation>
    <scope>NUCLEOTIDE SEQUENCE [LARGE SCALE GENOMIC DNA]</scope>
    <source>
        <strain evidence="3 4">TCC079E</strain>
    </source>
</reference>
<protein>
    <recommendedName>
        <fullName evidence="2">Ribosome-binding factor A</fullName>
    </recommendedName>
</protein>
<dbReference type="EMBL" id="CP003803">
    <property type="protein sequence ID" value="AGF46961.1"/>
    <property type="molecule type" value="Genomic_DNA"/>
</dbReference>
<sequence>MKINTKGEVSARNIRISRQIQKDLSRIITQSFSIENIGILTISKVNLSVDYAHAKVYFTVFGADPDTVELFLNNKSGWLYSCLYKLLKIHTVPTLHFLYDKHIEKANNLLKLIEKANDSSI</sequence>
<accession>M1LS38</accession>
<dbReference type="Proteomes" id="UP000011547">
    <property type="component" value="Chromosome"/>
</dbReference>
<comment type="similarity">
    <text evidence="2">Belongs to the RbfA family.</text>
</comment>
<dbReference type="InterPro" id="IPR000238">
    <property type="entry name" value="RbfA"/>
</dbReference>
<dbReference type="RefSeq" id="WP_015396372.1">
    <property type="nucleotide sequence ID" value="NC_020294.1"/>
</dbReference>
<dbReference type="PANTHER" id="PTHR33515">
    <property type="entry name" value="RIBOSOME-BINDING FACTOR A, CHLOROPLASTIC-RELATED"/>
    <property type="match status" value="1"/>
</dbReference>
<dbReference type="Gene3D" id="3.30.300.20">
    <property type="match status" value="1"/>
</dbReference>
<organism evidence="3 4">
    <name type="scientific">Candidatus Kinetoplastidibacterium desouzai TCC079E</name>
    <dbReference type="NCBI Taxonomy" id="1208919"/>
    <lineage>
        <taxon>Bacteria</taxon>
        <taxon>Pseudomonadati</taxon>
        <taxon>Pseudomonadota</taxon>
        <taxon>Betaproteobacteria</taxon>
        <taxon>Candidatus Kinetoplastidibacterium</taxon>
    </lineage>
</organism>
<evidence type="ECO:0000313" key="3">
    <source>
        <dbReference type="EMBL" id="AGF46961.1"/>
    </source>
</evidence>
<keyword evidence="1 2" id="KW-0690">Ribosome biogenesis</keyword>
<dbReference type="HOGENOM" id="CLU_089475_5_1_4"/>
<comment type="subunit">
    <text evidence="2">Monomer. Binds 30S ribosomal subunits, but not 50S ribosomal subunits or 70S ribosomes.</text>
</comment>
<dbReference type="SUPFAM" id="SSF89919">
    <property type="entry name" value="Ribosome-binding factor A, RbfA"/>
    <property type="match status" value="1"/>
</dbReference>
<evidence type="ECO:0000313" key="4">
    <source>
        <dbReference type="Proteomes" id="UP000011547"/>
    </source>
</evidence>
<dbReference type="GO" id="GO:0030490">
    <property type="term" value="P:maturation of SSU-rRNA"/>
    <property type="evidence" value="ECO:0007669"/>
    <property type="project" value="UniProtKB-UniRule"/>
</dbReference>
<comment type="function">
    <text evidence="2">One of several proteins that assist in the late maturation steps of the functional core of the 30S ribosomal subunit. Associates with free 30S ribosomal subunits (but not with 30S subunits that are part of 70S ribosomes or polysomes). Required for efficient processing of 16S rRNA. May interact with the 5'-terminal helix region of 16S rRNA.</text>
</comment>
<dbReference type="Pfam" id="PF02033">
    <property type="entry name" value="RBFA"/>
    <property type="match status" value="1"/>
</dbReference>
<dbReference type="InterPro" id="IPR023799">
    <property type="entry name" value="RbfA_dom_sf"/>
</dbReference>
<dbReference type="NCBIfam" id="TIGR00082">
    <property type="entry name" value="rbfA"/>
    <property type="match status" value="1"/>
</dbReference>
<dbReference type="GO" id="GO:0043024">
    <property type="term" value="F:ribosomal small subunit binding"/>
    <property type="evidence" value="ECO:0007669"/>
    <property type="project" value="TreeGrafter"/>
</dbReference>
<dbReference type="GO" id="GO:0005829">
    <property type="term" value="C:cytosol"/>
    <property type="evidence" value="ECO:0007669"/>
    <property type="project" value="TreeGrafter"/>
</dbReference>
<dbReference type="AlphaFoldDB" id="M1LS38"/>
<evidence type="ECO:0000256" key="2">
    <source>
        <dbReference type="HAMAP-Rule" id="MF_00003"/>
    </source>
</evidence>
<dbReference type="OrthoDB" id="307788at2"/>
<dbReference type="HAMAP" id="MF_00003">
    <property type="entry name" value="RbfA"/>
    <property type="match status" value="1"/>
</dbReference>
<keyword evidence="4" id="KW-1185">Reference proteome</keyword>
<dbReference type="KEGG" id="kde:CDSE_0677"/>
<dbReference type="PATRIC" id="fig|1208919.3.peg.398"/>
<dbReference type="InterPro" id="IPR015946">
    <property type="entry name" value="KH_dom-like_a/b"/>
</dbReference>
<evidence type="ECO:0000256" key="1">
    <source>
        <dbReference type="ARBA" id="ARBA00022517"/>
    </source>
</evidence>